<dbReference type="VEuPathDB" id="FungiDB:PV08_09968"/>
<keyword evidence="3" id="KW-1185">Reference proteome</keyword>
<proteinExistence type="predicted"/>
<feature type="compositionally biased region" description="Basic and acidic residues" evidence="1">
    <location>
        <begin position="33"/>
        <end position="47"/>
    </location>
</feature>
<organism evidence="2 3">
    <name type="scientific">Exophiala spinifera</name>
    <dbReference type="NCBI Taxonomy" id="91928"/>
    <lineage>
        <taxon>Eukaryota</taxon>
        <taxon>Fungi</taxon>
        <taxon>Dikarya</taxon>
        <taxon>Ascomycota</taxon>
        <taxon>Pezizomycotina</taxon>
        <taxon>Eurotiomycetes</taxon>
        <taxon>Chaetothyriomycetidae</taxon>
        <taxon>Chaetothyriales</taxon>
        <taxon>Herpotrichiellaceae</taxon>
        <taxon>Exophiala</taxon>
    </lineage>
</organism>
<accession>A0A0D2B258</accession>
<sequence length="461" mass="51742">MSLVWVSHSGSGHRHPSARKIINSHAAQIGRDKHRERLAHTTEDAAVVRRKKKPRKGDDSEGNERNKVLPVWENTSPLSNQIGMSFLVPLASRVTEVLPHDGLVLGLSKAQTAMYGRELLGRAYQNEVFLLGLALYRLCALPLSKMPGSGTRNIIDTMRARFINLINSKLAYRAINDTLIHSICCATPVDEHLGLLEYSVAHLRGLEALVELRGGFSQVGSSYGPLADTLQSSVLHAITTTKLNIKRDGQPQTPIASEQSTPKDHIIELRCPIPGCLTPFYGENTELPEGFAELAAMDALSLPMCHIIRDFQRWLHNLPVDKADECASWRHQIPDNLSNLEKCIYLALSCLADDLSAVGVHVCMDLWRKPRPRAIQILHETTLWEVPKFADCLLWVATSVSLANDLVPYDIWEQLQDKILASRPDIVAIDDIVLILQGFFAPEKRLRIWRSRWEGRLLRPW</sequence>
<dbReference type="AlphaFoldDB" id="A0A0D2B258"/>
<evidence type="ECO:0000256" key="1">
    <source>
        <dbReference type="SAM" id="MobiDB-lite"/>
    </source>
</evidence>
<evidence type="ECO:0000313" key="2">
    <source>
        <dbReference type="EMBL" id="KIW12690.1"/>
    </source>
</evidence>
<dbReference type="STRING" id="91928.A0A0D2B258"/>
<dbReference type="OrthoDB" id="4158087at2759"/>
<dbReference type="RefSeq" id="XP_016232906.1">
    <property type="nucleotide sequence ID" value="XM_016384283.1"/>
</dbReference>
<name>A0A0D2B258_9EURO</name>
<dbReference type="EMBL" id="KN847498">
    <property type="protein sequence ID" value="KIW12690.1"/>
    <property type="molecule type" value="Genomic_DNA"/>
</dbReference>
<protein>
    <submittedName>
        <fullName evidence="2">Uncharacterized protein</fullName>
    </submittedName>
</protein>
<evidence type="ECO:0000313" key="3">
    <source>
        <dbReference type="Proteomes" id="UP000053328"/>
    </source>
</evidence>
<dbReference type="Proteomes" id="UP000053328">
    <property type="component" value="Unassembled WGS sequence"/>
</dbReference>
<dbReference type="HOGENOM" id="CLU_593163_0_0_1"/>
<reference evidence="2 3" key="1">
    <citation type="submission" date="2015-01" db="EMBL/GenBank/DDBJ databases">
        <title>The Genome Sequence of Exophiala spinifera CBS89968.</title>
        <authorList>
            <consortium name="The Broad Institute Genomics Platform"/>
            <person name="Cuomo C."/>
            <person name="de Hoog S."/>
            <person name="Gorbushina A."/>
            <person name="Stielow B."/>
            <person name="Teixiera M."/>
            <person name="Abouelleil A."/>
            <person name="Chapman S.B."/>
            <person name="Priest M."/>
            <person name="Young S.K."/>
            <person name="Wortman J."/>
            <person name="Nusbaum C."/>
            <person name="Birren B."/>
        </authorList>
    </citation>
    <scope>NUCLEOTIDE SEQUENCE [LARGE SCALE GENOMIC DNA]</scope>
    <source>
        <strain evidence="2 3">CBS 89968</strain>
    </source>
</reference>
<feature type="compositionally biased region" description="Basic and acidic residues" evidence="1">
    <location>
        <begin position="56"/>
        <end position="67"/>
    </location>
</feature>
<dbReference type="GeneID" id="27337051"/>
<gene>
    <name evidence="2" type="ORF">PV08_09968</name>
</gene>
<feature type="region of interest" description="Disordered" evidence="1">
    <location>
        <begin position="33"/>
        <end position="67"/>
    </location>
</feature>